<dbReference type="InterPro" id="IPR001647">
    <property type="entry name" value="HTH_TetR"/>
</dbReference>
<organism evidence="7 8">
    <name type="scientific">Sphingobium psychrophilum</name>
    <dbReference type="NCBI Taxonomy" id="2728834"/>
    <lineage>
        <taxon>Bacteria</taxon>
        <taxon>Pseudomonadati</taxon>
        <taxon>Pseudomonadota</taxon>
        <taxon>Alphaproteobacteria</taxon>
        <taxon>Sphingomonadales</taxon>
        <taxon>Sphingomonadaceae</taxon>
        <taxon>Sphingobium</taxon>
    </lineage>
</organism>
<dbReference type="InterPro" id="IPR023772">
    <property type="entry name" value="DNA-bd_HTH_TetR-type_CS"/>
</dbReference>
<feature type="domain" description="HTH tetR-type" evidence="6">
    <location>
        <begin position="29"/>
        <end position="89"/>
    </location>
</feature>
<keyword evidence="3" id="KW-0804">Transcription</keyword>
<keyword evidence="2 4" id="KW-0238">DNA-binding</keyword>
<dbReference type="EMBL" id="JABBFV010000005">
    <property type="protein sequence ID" value="NML10263.1"/>
    <property type="molecule type" value="Genomic_DNA"/>
</dbReference>
<evidence type="ECO:0000256" key="1">
    <source>
        <dbReference type="ARBA" id="ARBA00023015"/>
    </source>
</evidence>
<dbReference type="SUPFAM" id="SSF46689">
    <property type="entry name" value="Homeodomain-like"/>
    <property type="match status" value="1"/>
</dbReference>
<sequence>MTRATSTGRARRLPPRDPKGGRPTQEIAALLGVHILDVALEQFIAHGVEGASMEGIAIAASVSKRTLYSRFGSKTALLVAAVEHGIAHHLRPIASTIPAGSTRDKLFHVGRKILDASLKREVIGLDSLINWIADHESEAGQAKPSMGAKAGIAIIQSILEQAHRNDGSDSSVDLSFLAAFLFDAFVTSPRQRILLRHELENTSRAKSDYLERTMNLIARGMPFLDEDCSG</sequence>
<evidence type="ECO:0000313" key="7">
    <source>
        <dbReference type="EMBL" id="NML10263.1"/>
    </source>
</evidence>
<protein>
    <submittedName>
        <fullName evidence="7">TetR/AcrR family transcriptional regulator</fullName>
    </submittedName>
</protein>
<dbReference type="PRINTS" id="PR00455">
    <property type="entry name" value="HTHTETR"/>
</dbReference>
<evidence type="ECO:0000256" key="2">
    <source>
        <dbReference type="ARBA" id="ARBA00023125"/>
    </source>
</evidence>
<evidence type="ECO:0000256" key="4">
    <source>
        <dbReference type="PROSITE-ProRule" id="PRU00335"/>
    </source>
</evidence>
<name>A0A7X9WUV9_9SPHN</name>
<reference evidence="7 8" key="1">
    <citation type="submission" date="2020-04" db="EMBL/GenBank/DDBJ databases">
        <title>Sphingobium sp. AR-3-1 isolated from Arctic soil.</title>
        <authorList>
            <person name="Dahal R.H."/>
            <person name="Chaudhary D.K."/>
        </authorList>
    </citation>
    <scope>NUCLEOTIDE SEQUENCE [LARGE SCALE GENOMIC DNA]</scope>
    <source>
        <strain evidence="7 8">AR-3-1</strain>
    </source>
</reference>
<dbReference type="PANTHER" id="PTHR30055">
    <property type="entry name" value="HTH-TYPE TRANSCRIPTIONAL REGULATOR RUTR"/>
    <property type="match status" value="1"/>
</dbReference>
<feature type="region of interest" description="Disordered" evidence="5">
    <location>
        <begin position="1"/>
        <end position="23"/>
    </location>
</feature>
<dbReference type="AlphaFoldDB" id="A0A7X9WUV9"/>
<dbReference type="GO" id="GO:0003700">
    <property type="term" value="F:DNA-binding transcription factor activity"/>
    <property type="evidence" value="ECO:0007669"/>
    <property type="project" value="TreeGrafter"/>
</dbReference>
<evidence type="ECO:0000259" key="6">
    <source>
        <dbReference type="PROSITE" id="PS50977"/>
    </source>
</evidence>
<dbReference type="PROSITE" id="PS01081">
    <property type="entry name" value="HTH_TETR_1"/>
    <property type="match status" value="1"/>
</dbReference>
<dbReference type="PROSITE" id="PS50977">
    <property type="entry name" value="HTH_TETR_2"/>
    <property type="match status" value="1"/>
</dbReference>
<gene>
    <name evidence="7" type="ORF">HHL08_08880</name>
</gene>
<accession>A0A7X9WUV9</accession>
<dbReference type="InterPro" id="IPR050109">
    <property type="entry name" value="HTH-type_TetR-like_transc_reg"/>
</dbReference>
<dbReference type="Gene3D" id="1.10.357.10">
    <property type="entry name" value="Tetracycline Repressor, domain 2"/>
    <property type="match status" value="1"/>
</dbReference>
<feature type="DNA-binding region" description="H-T-H motif" evidence="4">
    <location>
        <begin position="52"/>
        <end position="71"/>
    </location>
</feature>
<dbReference type="InterPro" id="IPR009057">
    <property type="entry name" value="Homeodomain-like_sf"/>
</dbReference>
<comment type="caution">
    <text evidence="7">The sequence shown here is derived from an EMBL/GenBank/DDBJ whole genome shotgun (WGS) entry which is preliminary data.</text>
</comment>
<dbReference type="GO" id="GO:0000976">
    <property type="term" value="F:transcription cis-regulatory region binding"/>
    <property type="evidence" value="ECO:0007669"/>
    <property type="project" value="TreeGrafter"/>
</dbReference>
<keyword evidence="8" id="KW-1185">Reference proteome</keyword>
<dbReference type="Pfam" id="PF00440">
    <property type="entry name" value="TetR_N"/>
    <property type="match status" value="1"/>
</dbReference>
<evidence type="ECO:0000256" key="3">
    <source>
        <dbReference type="ARBA" id="ARBA00023163"/>
    </source>
</evidence>
<keyword evidence="1" id="KW-0805">Transcription regulation</keyword>
<evidence type="ECO:0000256" key="5">
    <source>
        <dbReference type="SAM" id="MobiDB-lite"/>
    </source>
</evidence>
<proteinExistence type="predicted"/>
<evidence type="ECO:0000313" key="8">
    <source>
        <dbReference type="Proteomes" id="UP000519023"/>
    </source>
</evidence>
<dbReference type="Proteomes" id="UP000519023">
    <property type="component" value="Unassembled WGS sequence"/>
</dbReference>
<dbReference type="PANTHER" id="PTHR30055:SF234">
    <property type="entry name" value="HTH-TYPE TRANSCRIPTIONAL REGULATOR BETI"/>
    <property type="match status" value="1"/>
</dbReference>